<name>A0A940DL24_9BACT</name>
<dbReference type="EMBL" id="JADIMV010000059">
    <property type="protein sequence ID" value="MBO8439722.1"/>
    <property type="molecule type" value="Genomic_DNA"/>
</dbReference>
<organism evidence="1 2">
    <name type="scientific">Candidatus Aphodosoma intestinipullorum</name>
    <dbReference type="NCBI Taxonomy" id="2840674"/>
    <lineage>
        <taxon>Bacteria</taxon>
        <taxon>Pseudomonadati</taxon>
        <taxon>Bacteroidota</taxon>
        <taxon>Bacteroidia</taxon>
        <taxon>Bacteroidales</taxon>
        <taxon>Candidatus Aphodosoma</taxon>
    </lineage>
</organism>
<evidence type="ECO:0000313" key="2">
    <source>
        <dbReference type="Proteomes" id="UP000712007"/>
    </source>
</evidence>
<dbReference type="AlphaFoldDB" id="A0A940DL24"/>
<evidence type="ECO:0000313" key="1">
    <source>
        <dbReference type="EMBL" id="MBO8439722.1"/>
    </source>
</evidence>
<protein>
    <submittedName>
        <fullName evidence="1">C_GCAxxG_C_C family protein</fullName>
    </submittedName>
</protein>
<reference evidence="1" key="1">
    <citation type="submission" date="2020-10" db="EMBL/GenBank/DDBJ databases">
        <authorList>
            <person name="Gilroy R."/>
        </authorList>
    </citation>
    <scope>NUCLEOTIDE SEQUENCE</scope>
    <source>
        <strain evidence="1">3924</strain>
    </source>
</reference>
<accession>A0A940DL24</accession>
<comment type="caution">
    <text evidence="1">The sequence shown here is derived from an EMBL/GenBank/DDBJ whole genome shotgun (WGS) entry which is preliminary data.</text>
</comment>
<proteinExistence type="predicted"/>
<dbReference type="Proteomes" id="UP000712007">
    <property type="component" value="Unassembled WGS sequence"/>
</dbReference>
<sequence>MEIKNIEERAAQAVQNFKEGYNCCQSVVMAYADLYGKTADEMAVIASAFGGGMAKMREVCGTCTGMFMIAGLQIPANDPKDKEAKAANYKLVQELAEEFRRENGSIICRELLGLDGKSAAAGAEGCAGQEKKKRPCPELIRMAAEIVGRKLQTL</sequence>
<dbReference type="NCBIfam" id="TIGR01909">
    <property type="entry name" value="C_GCAxxG_C_C"/>
    <property type="match status" value="1"/>
</dbReference>
<gene>
    <name evidence="1" type="ORF">IAC51_03640</name>
</gene>
<reference evidence="1" key="2">
    <citation type="journal article" date="2021" name="PeerJ">
        <title>Extensive microbial diversity within the chicken gut microbiome revealed by metagenomics and culture.</title>
        <authorList>
            <person name="Gilroy R."/>
            <person name="Ravi A."/>
            <person name="Getino M."/>
            <person name="Pursley I."/>
            <person name="Horton D.L."/>
            <person name="Alikhan N.F."/>
            <person name="Baker D."/>
            <person name="Gharbi K."/>
            <person name="Hall N."/>
            <person name="Watson M."/>
            <person name="Adriaenssens E.M."/>
            <person name="Foster-Nyarko E."/>
            <person name="Jarju S."/>
            <person name="Secka A."/>
            <person name="Antonio M."/>
            <person name="Oren A."/>
            <person name="Chaudhuri R.R."/>
            <person name="La Ragione R."/>
            <person name="Hildebrand F."/>
            <person name="Pallen M.J."/>
        </authorList>
    </citation>
    <scope>NUCLEOTIDE SEQUENCE</scope>
    <source>
        <strain evidence="1">3924</strain>
    </source>
</reference>
<dbReference type="Pfam" id="PF09719">
    <property type="entry name" value="C_GCAxxG_C_C"/>
    <property type="match status" value="1"/>
</dbReference>
<dbReference type="InterPro" id="IPR010181">
    <property type="entry name" value="CGCAxxGCC_motif"/>
</dbReference>